<dbReference type="HOGENOM" id="CLU_132815_1_0_1"/>
<dbReference type="InParanoid" id="S8EH67"/>
<keyword evidence="4" id="KW-1185">Reference proteome</keyword>
<protein>
    <recommendedName>
        <fullName evidence="2">DUF7727 domain-containing protein</fullName>
    </recommendedName>
</protein>
<evidence type="ECO:0000256" key="1">
    <source>
        <dbReference type="SAM" id="Phobius"/>
    </source>
</evidence>
<dbReference type="EMBL" id="KE504126">
    <property type="protein sequence ID" value="EPT04492.1"/>
    <property type="molecule type" value="Genomic_DNA"/>
</dbReference>
<dbReference type="InterPro" id="IPR056144">
    <property type="entry name" value="DUF7727"/>
</dbReference>
<dbReference type="PANTHER" id="PTHR40629:SF1">
    <property type="entry name" value="PRO41 PROTEIN"/>
    <property type="match status" value="1"/>
</dbReference>
<sequence length="155" mass="17013">MGNLVWHEWSRYVAVAASLYTIWAAFWGILFRKFFFDFIGGTLRAPGGLQPSNANAFFVTIVVKAPVVQLISILMGIGMVALEFPAPQLKGTSIQRNFTVKIVLLLMQAFFAILFYQGVNGAAYSIIAALGYTRAIMLGEVMEEAKNNRGRGGKA</sequence>
<keyword evidence="1" id="KW-0472">Membrane</keyword>
<reference evidence="3 4" key="1">
    <citation type="journal article" date="2012" name="Science">
        <title>The Paleozoic origin of enzymatic lignin decomposition reconstructed from 31 fungal genomes.</title>
        <authorList>
            <person name="Floudas D."/>
            <person name="Binder M."/>
            <person name="Riley R."/>
            <person name="Barry K."/>
            <person name="Blanchette R.A."/>
            <person name="Henrissat B."/>
            <person name="Martinez A.T."/>
            <person name="Otillar R."/>
            <person name="Spatafora J.W."/>
            <person name="Yadav J.S."/>
            <person name="Aerts A."/>
            <person name="Benoit I."/>
            <person name="Boyd A."/>
            <person name="Carlson A."/>
            <person name="Copeland A."/>
            <person name="Coutinho P.M."/>
            <person name="de Vries R.P."/>
            <person name="Ferreira P."/>
            <person name="Findley K."/>
            <person name="Foster B."/>
            <person name="Gaskell J."/>
            <person name="Glotzer D."/>
            <person name="Gorecki P."/>
            <person name="Heitman J."/>
            <person name="Hesse C."/>
            <person name="Hori C."/>
            <person name="Igarashi K."/>
            <person name="Jurgens J.A."/>
            <person name="Kallen N."/>
            <person name="Kersten P."/>
            <person name="Kohler A."/>
            <person name="Kuees U."/>
            <person name="Kumar T.K.A."/>
            <person name="Kuo A."/>
            <person name="LaButti K."/>
            <person name="Larrondo L.F."/>
            <person name="Lindquist E."/>
            <person name="Ling A."/>
            <person name="Lombard V."/>
            <person name="Lucas S."/>
            <person name="Lundell T."/>
            <person name="Martin R."/>
            <person name="McLaughlin D.J."/>
            <person name="Morgenstern I."/>
            <person name="Morin E."/>
            <person name="Murat C."/>
            <person name="Nagy L.G."/>
            <person name="Nolan M."/>
            <person name="Ohm R.A."/>
            <person name="Patyshakuliyeva A."/>
            <person name="Rokas A."/>
            <person name="Ruiz-Duenas F.J."/>
            <person name="Sabat G."/>
            <person name="Salamov A."/>
            <person name="Samejima M."/>
            <person name="Schmutz J."/>
            <person name="Slot J.C."/>
            <person name="St John F."/>
            <person name="Stenlid J."/>
            <person name="Sun H."/>
            <person name="Sun S."/>
            <person name="Syed K."/>
            <person name="Tsang A."/>
            <person name="Wiebenga A."/>
            <person name="Young D."/>
            <person name="Pisabarro A."/>
            <person name="Eastwood D.C."/>
            <person name="Martin F."/>
            <person name="Cullen D."/>
            <person name="Grigoriev I.V."/>
            <person name="Hibbett D.S."/>
        </authorList>
    </citation>
    <scope>NUCLEOTIDE SEQUENCE</scope>
    <source>
        <strain evidence="4">FP-58527</strain>
    </source>
</reference>
<keyword evidence="1" id="KW-0812">Transmembrane</keyword>
<evidence type="ECO:0000313" key="4">
    <source>
        <dbReference type="Proteomes" id="UP000015241"/>
    </source>
</evidence>
<feature type="transmembrane region" description="Helical" evidence="1">
    <location>
        <begin position="98"/>
        <end position="116"/>
    </location>
</feature>
<feature type="domain" description="DUF7727" evidence="2">
    <location>
        <begin position="1"/>
        <end position="140"/>
    </location>
</feature>
<feature type="transmembrane region" description="Helical" evidence="1">
    <location>
        <begin position="12"/>
        <end position="36"/>
    </location>
</feature>
<accession>S8EH67</accession>
<dbReference type="eggNOG" id="ENOG502S16N">
    <property type="taxonomic scope" value="Eukaryota"/>
</dbReference>
<dbReference type="PANTHER" id="PTHR40629">
    <property type="entry name" value="PRO41 PROTEIN"/>
    <property type="match status" value="1"/>
</dbReference>
<name>S8EH67_FOMSC</name>
<dbReference type="AlphaFoldDB" id="S8EH67"/>
<dbReference type="OrthoDB" id="2110422at2759"/>
<evidence type="ECO:0000313" key="3">
    <source>
        <dbReference type="EMBL" id="EPT04492.1"/>
    </source>
</evidence>
<dbReference type="Pfam" id="PF24853">
    <property type="entry name" value="DUF7727"/>
    <property type="match status" value="1"/>
</dbReference>
<feature type="transmembrane region" description="Helical" evidence="1">
    <location>
        <begin position="56"/>
        <end position="77"/>
    </location>
</feature>
<organism evidence="3 4">
    <name type="scientific">Fomitopsis schrenkii</name>
    <name type="common">Brown rot fungus</name>
    <dbReference type="NCBI Taxonomy" id="2126942"/>
    <lineage>
        <taxon>Eukaryota</taxon>
        <taxon>Fungi</taxon>
        <taxon>Dikarya</taxon>
        <taxon>Basidiomycota</taxon>
        <taxon>Agaricomycotina</taxon>
        <taxon>Agaricomycetes</taxon>
        <taxon>Polyporales</taxon>
        <taxon>Fomitopsis</taxon>
    </lineage>
</organism>
<evidence type="ECO:0000259" key="2">
    <source>
        <dbReference type="Pfam" id="PF24853"/>
    </source>
</evidence>
<proteinExistence type="predicted"/>
<dbReference type="Proteomes" id="UP000015241">
    <property type="component" value="Unassembled WGS sequence"/>
</dbReference>
<keyword evidence="1" id="KW-1133">Transmembrane helix</keyword>
<gene>
    <name evidence="3" type="ORF">FOMPIDRAFT_1027764</name>
</gene>